<evidence type="ECO:0000259" key="6">
    <source>
        <dbReference type="Pfam" id="PF03544"/>
    </source>
</evidence>
<dbReference type="NCBIfam" id="TIGR01352">
    <property type="entry name" value="tonB_Cterm"/>
    <property type="match status" value="1"/>
</dbReference>
<evidence type="ECO:0000256" key="3">
    <source>
        <dbReference type="ARBA" id="ARBA00022989"/>
    </source>
</evidence>
<keyword evidence="2" id="KW-0812">Transmembrane</keyword>
<keyword evidence="8" id="KW-1185">Reference proteome</keyword>
<dbReference type="SUPFAM" id="SSF74653">
    <property type="entry name" value="TolA/TonB C-terminal domain"/>
    <property type="match status" value="1"/>
</dbReference>
<keyword evidence="3" id="KW-1133">Transmembrane helix</keyword>
<feature type="domain" description="TonB C-terminal" evidence="6">
    <location>
        <begin position="178"/>
        <end position="238"/>
    </location>
</feature>
<gene>
    <name evidence="7" type="ORF">V8G56_02820</name>
</gene>
<feature type="coiled-coil region" evidence="5">
    <location>
        <begin position="46"/>
        <end position="80"/>
    </location>
</feature>
<keyword evidence="5" id="KW-0175">Coiled coil</keyword>
<dbReference type="InterPro" id="IPR037682">
    <property type="entry name" value="TonB_C"/>
</dbReference>
<protein>
    <submittedName>
        <fullName evidence="7">TonB family protein</fullName>
    </submittedName>
</protein>
<comment type="caution">
    <text evidence="7">The sequence shown here is derived from an EMBL/GenBank/DDBJ whole genome shotgun (WGS) entry which is preliminary data.</text>
</comment>
<dbReference type="EMBL" id="JBAWKC010000001">
    <property type="protein sequence ID" value="MFH6767656.1"/>
    <property type="molecule type" value="Genomic_DNA"/>
</dbReference>
<evidence type="ECO:0000256" key="4">
    <source>
        <dbReference type="ARBA" id="ARBA00023136"/>
    </source>
</evidence>
<evidence type="ECO:0000313" key="8">
    <source>
        <dbReference type="Proteomes" id="UP001610104"/>
    </source>
</evidence>
<dbReference type="Proteomes" id="UP001610104">
    <property type="component" value="Unassembled WGS sequence"/>
</dbReference>
<accession>A0ABW7MLG5</accession>
<sequence>MYFSNQQKALLITFLLSGTVVLSVFNLNIKKQNELVSESYYEMEPEKELTEEEIKVLEALENLNNEKAETNKAYNETVKEKSFSEAYKPIAPPEDYVKPEFNENEETNEASNSNNNEISDLNHEEISSFSKVKDILNKTTKKKEAPKSTNRKSTIRYSLVDRTDEYLPIPIYLCEDGGKIVINITVDDNGNVIDTYVNNSSNSDNQCLIDSALEYAKKAKFNASPGKKTQLGSITFNFVGKY</sequence>
<evidence type="ECO:0000256" key="5">
    <source>
        <dbReference type="SAM" id="Coils"/>
    </source>
</evidence>
<dbReference type="InterPro" id="IPR006260">
    <property type="entry name" value="TonB/TolA_C"/>
</dbReference>
<keyword evidence="4" id="KW-0472">Membrane</keyword>
<proteinExistence type="predicted"/>
<evidence type="ECO:0000256" key="2">
    <source>
        <dbReference type="ARBA" id="ARBA00022692"/>
    </source>
</evidence>
<organism evidence="7 8">
    <name type="scientific">Gaetbulibacter aquiaggeris</name>
    <dbReference type="NCBI Taxonomy" id="1735373"/>
    <lineage>
        <taxon>Bacteria</taxon>
        <taxon>Pseudomonadati</taxon>
        <taxon>Bacteroidota</taxon>
        <taxon>Flavobacteriia</taxon>
        <taxon>Flavobacteriales</taxon>
        <taxon>Flavobacteriaceae</taxon>
        <taxon>Gaetbulibacter</taxon>
    </lineage>
</organism>
<dbReference type="RefSeq" id="WP_395436945.1">
    <property type="nucleotide sequence ID" value="NZ_JBAWKC010000001.1"/>
</dbReference>
<reference evidence="7 8" key="1">
    <citation type="submission" date="2024-02" db="EMBL/GenBank/DDBJ databases">
        <title>A Gaetbulibacter species isolated from tidal flats and genomic insights of their niches.</title>
        <authorList>
            <person name="Ye Y."/>
        </authorList>
    </citation>
    <scope>NUCLEOTIDE SEQUENCE [LARGE SCALE GENOMIC DNA]</scope>
    <source>
        <strain evidence="7 8">KEM-8</strain>
    </source>
</reference>
<evidence type="ECO:0000313" key="7">
    <source>
        <dbReference type="EMBL" id="MFH6767656.1"/>
    </source>
</evidence>
<name>A0ABW7MLG5_9FLAO</name>
<dbReference type="Pfam" id="PF03544">
    <property type="entry name" value="TonB_C"/>
    <property type="match status" value="1"/>
</dbReference>
<evidence type="ECO:0000256" key="1">
    <source>
        <dbReference type="ARBA" id="ARBA00004167"/>
    </source>
</evidence>
<comment type="subcellular location">
    <subcellularLocation>
        <location evidence="1">Membrane</location>
        <topology evidence="1">Single-pass membrane protein</topology>
    </subcellularLocation>
</comment>